<dbReference type="Pfam" id="PF13850">
    <property type="entry name" value="ERGIC_N"/>
    <property type="match status" value="1"/>
</dbReference>
<sequence>MLRRRHVNMKTVKELDGFPKVPEPYVDKTAVGGTFSIFTICTIAYLIIAETSYYLDSRLQFKFEPDTDIDEKLKINIDITVAMPCGRIGADVFDSTNQNMIGQDTLEQEDTWWELTKEQRSHFEALKHMNSYLREEYHAIHELLWKSNQVTLYSEMPKRTHQPSYAPNACRIHGSLNVNKVAGNFHITAGKSLSIPRGHIHISAFMTDRDYNFTHRINKFSFGGPSPDMILYQYFVEVVPTDIQTLLSTSKTYQYSVKDHQRPINHQKGSHGNPGIFFKYDMSALKIKVTQQRDTVCQFLVKLCATVGGIFTTSGLVKSIVQSFWYIIYCKFLTTKENKSDQKYSIPPINSNYQMSGIINLLDVSAPQNVDIMFKPQ</sequence>
<keyword evidence="4 6" id="KW-1133">Transmembrane helix</keyword>
<comment type="caution">
    <text evidence="9">The sequence shown here is derived from an EMBL/GenBank/DDBJ whole genome shotgun (WGS) entry which is preliminary data.</text>
</comment>
<evidence type="ECO:0000256" key="6">
    <source>
        <dbReference type="SAM" id="Phobius"/>
    </source>
</evidence>
<comment type="subcellular location">
    <subcellularLocation>
        <location evidence="1">Endoplasmic reticulum-Golgi intermediate compartment membrane</location>
        <topology evidence="1">Multi-pass membrane protein</topology>
    </subcellularLocation>
</comment>
<dbReference type="InterPro" id="IPR045888">
    <property type="entry name" value="Erv"/>
</dbReference>
<accession>A0ABP1P274</accession>
<proteinExistence type="inferred from homology"/>
<dbReference type="Pfam" id="PF07970">
    <property type="entry name" value="COPIIcoated_ERV"/>
    <property type="match status" value="1"/>
</dbReference>
<organism evidence="9 10">
    <name type="scientific">Xylocopa violacea</name>
    <name type="common">Violet carpenter bee</name>
    <name type="synonym">Apis violacea</name>
    <dbReference type="NCBI Taxonomy" id="135666"/>
    <lineage>
        <taxon>Eukaryota</taxon>
        <taxon>Metazoa</taxon>
        <taxon>Ecdysozoa</taxon>
        <taxon>Arthropoda</taxon>
        <taxon>Hexapoda</taxon>
        <taxon>Insecta</taxon>
        <taxon>Pterygota</taxon>
        <taxon>Neoptera</taxon>
        <taxon>Endopterygota</taxon>
        <taxon>Hymenoptera</taxon>
        <taxon>Apocrita</taxon>
        <taxon>Aculeata</taxon>
        <taxon>Apoidea</taxon>
        <taxon>Anthophila</taxon>
        <taxon>Apidae</taxon>
        <taxon>Xylocopa</taxon>
        <taxon>Xylocopa</taxon>
    </lineage>
</organism>
<dbReference type="InterPro" id="IPR039542">
    <property type="entry name" value="Erv_N"/>
</dbReference>
<dbReference type="PANTHER" id="PTHR10984:SF30">
    <property type="entry name" value="ENDOPLASMIC RETICULUM-GOLGI INTERMEDIATE COMPARTMENT PROTEIN 2"/>
    <property type="match status" value="1"/>
</dbReference>
<evidence type="ECO:0000256" key="4">
    <source>
        <dbReference type="ARBA" id="ARBA00022989"/>
    </source>
</evidence>
<feature type="transmembrane region" description="Helical" evidence="6">
    <location>
        <begin position="30"/>
        <end position="48"/>
    </location>
</feature>
<dbReference type="EMBL" id="CAXAJV020001294">
    <property type="protein sequence ID" value="CAL7946583.1"/>
    <property type="molecule type" value="Genomic_DNA"/>
</dbReference>
<evidence type="ECO:0000259" key="7">
    <source>
        <dbReference type="Pfam" id="PF07970"/>
    </source>
</evidence>
<evidence type="ECO:0000256" key="3">
    <source>
        <dbReference type="ARBA" id="ARBA00022692"/>
    </source>
</evidence>
<evidence type="ECO:0000256" key="5">
    <source>
        <dbReference type="ARBA" id="ARBA00023136"/>
    </source>
</evidence>
<name>A0ABP1P274_XYLVO</name>
<dbReference type="PANTHER" id="PTHR10984">
    <property type="entry name" value="ENDOPLASMIC RETICULUM-GOLGI INTERMEDIATE COMPARTMENT PROTEIN"/>
    <property type="match status" value="1"/>
</dbReference>
<feature type="domain" description="Endoplasmic reticulum vesicle transporter N-terminal" evidence="8">
    <location>
        <begin position="12"/>
        <end position="100"/>
    </location>
</feature>
<evidence type="ECO:0000256" key="1">
    <source>
        <dbReference type="ARBA" id="ARBA00004457"/>
    </source>
</evidence>
<gene>
    <name evidence="9" type="ORF">XYLVIOL_LOCUS7856</name>
</gene>
<evidence type="ECO:0000256" key="2">
    <source>
        <dbReference type="ARBA" id="ARBA00005648"/>
    </source>
</evidence>
<dbReference type="Proteomes" id="UP001642520">
    <property type="component" value="Unassembled WGS sequence"/>
</dbReference>
<keyword evidence="5 6" id="KW-0472">Membrane</keyword>
<evidence type="ECO:0000313" key="10">
    <source>
        <dbReference type="Proteomes" id="UP001642520"/>
    </source>
</evidence>
<evidence type="ECO:0000259" key="8">
    <source>
        <dbReference type="Pfam" id="PF13850"/>
    </source>
</evidence>
<keyword evidence="10" id="KW-1185">Reference proteome</keyword>
<comment type="similarity">
    <text evidence="2">Belongs to the ERGIC family.</text>
</comment>
<evidence type="ECO:0008006" key="11">
    <source>
        <dbReference type="Google" id="ProtNLM"/>
    </source>
</evidence>
<dbReference type="InterPro" id="IPR012936">
    <property type="entry name" value="Erv_C"/>
</dbReference>
<feature type="domain" description="Endoplasmic reticulum vesicle transporter C-terminal" evidence="7">
    <location>
        <begin position="165"/>
        <end position="317"/>
    </location>
</feature>
<protein>
    <recommendedName>
        <fullName evidence="11">Endoplasmic reticulum-Golgi intermediate compartment protein 2</fullName>
    </recommendedName>
</protein>
<reference evidence="9 10" key="1">
    <citation type="submission" date="2024-08" db="EMBL/GenBank/DDBJ databases">
        <authorList>
            <person name="Will J Nash"/>
            <person name="Angela Man"/>
            <person name="Seanna McTaggart"/>
            <person name="Kendall Baker"/>
            <person name="Tom Barker"/>
            <person name="Leah Catchpole"/>
            <person name="Alex Durrant"/>
            <person name="Karim Gharbi"/>
            <person name="Naomi Irish"/>
            <person name="Gemy Kaithakottil"/>
            <person name="Debby Ku"/>
            <person name="Aaliyah Providence"/>
            <person name="Felix Shaw"/>
            <person name="David Swarbreck"/>
            <person name="Chris Watkins"/>
            <person name="Ann M. McCartney"/>
            <person name="Giulio Formenti"/>
            <person name="Alice Mouton"/>
            <person name="Noel Vella"/>
            <person name="Bjorn M von Reumont"/>
            <person name="Adriana Vella"/>
            <person name="Wilfried Haerty"/>
        </authorList>
    </citation>
    <scope>NUCLEOTIDE SEQUENCE [LARGE SCALE GENOMIC DNA]</scope>
</reference>
<keyword evidence="3 6" id="KW-0812">Transmembrane</keyword>
<evidence type="ECO:0000313" key="9">
    <source>
        <dbReference type="EMBL" id="CAL7946583.1"/>
    </source>
</evidence>